<protein>
    <submittedName>
        <fullName evidence="2">Uncharacterized protein</fullName>
    </submittedName>
</protein>
<name>A0ABX1PD68_9CYAN</name>
<reference evidence="2 3" key="1">
    <citation type="submission" date="2018-06" db="EMBL/GenBank/DDBJ databases">
        <title>Comparative genomics of Brasilonema spp. strains.</title>
        <authorList>
            <person name="Alvarenga D.O."/>
            <person name="Fiore M.F."/>
            <person name="Varani A.M."/>
        </authorList>
    </citation>
    <scope>NUCLEOTIDE SEQUENCE [LARGE SCALE GENOMIC DNA]</scope>
    <source>
        <strain evidence="2 3">SPC951</strain>
    </source>
</reference>
<dbReference type="EMBL" id="QMEB01000202">
    <property type="protein sequence ID" value="NMG21888.1"/>
    <property type="molecule type" value="Genomic_DNA"/>
</dbReference>
<feature type="region of interest" description="Disordered" evidence="1">
    <location>
        <begin position="1"/>
        <end position="23"/>
    </location>
</feature>
<organism evidence="2 3">
    <name type="scientific">Brasilonema bromeliae SPC951</name>
    <dbReference type="NCBI Taxonomy" id="385972"/>
    <lineage>
        <taxon>Bacteria</taxon>
        <taxon>Bacillati</taxon>
        <taxon>Cyanobacteriota</taxon>
        <taxon>Cyanophyceae</taxon>
        <taxon>Nostocales</taxon>
        <taxon>Scytonemataceae</taxon>
        <taxon>Brasilonema</taxon>
        <taxon>Bromeliae group (in: Brasilonema)</taxon>
    </lineage>
</organism>
<accession>A0ABX1PD68</accession>
<sequence>MPTARLCKSGNAGRTPHASTEDSDAPQWLLFWENAAMLYAWVPQDPYGYALCARLRAYALCARPEG</sequence>
<keyword evidence="3" id="KW-1185">Reference proteome</keyword>
<gene>
    <name evidence="2" type="ORF">DP116_21540</name>
</gene>
<proteinExistence type="predicted"/>
<evidence type="ECO:0000313" key="3">
    <source>
        <dbReference type="Proteomes" id="UP000718564"/>
    </source>
</evidence>
<comment type="caution">
    <text evidence="2">The sequence shown here is derived from an EMBL/GenBank/DDBJ whole genome shotgun (WGS) entry which is preliminary data.</text>
</comment>
<evidence type="ECO:0000256" key="1">
    <source>
        <dbReference type="SAM" id="MobiDB-lite"/>
    </source>
</evidence>
<evidence type="ECO:0000313" key="2">
    <source>
        <dbReference type="EMBL" id="NMG21888.1"/>
    </source>
</evidence>
<dbReference type="Proteomes" id="UP000718564">
    <property type="component" value="Unassembled WGS sequence"/>
</dbReference>